<evidence type="ECO:0000313" key="2">
    <source>
        <dbReference type="Proteomes" id="UP000037395"/>
    </source>
</evidence>
<reference evidence="1" key="1">
    <citation type="submission" date="2016-08" db="EMBL/GenBank/DDBJ databases">
        <title>Sequencing, Assembly and Comparative Genomics of S. aureofaciens ATCC 10762.</title>
        <authorList>
            <person name="Gradnigo J.S."/>
            <person name="Johnson N."/>
            <person name="Somerville G.A."/>
        </authorList>
    </citation>
    <scope>NUCLEOTIDE SEQUENCE [LARGE SCALE GENOMIC DNA]</scope>
    <source>
        <strain evidence="1">ATCC 10762</strain>
    </source>
</reference>
<dbReference type="Proteomes" id="UP000037395">
    <property type="component" value="Unassembled WGS sequence"/>
</dbReference>
<proteinExistence type="predicted"/>
<dbReference type="OrthoDB" id="4512558at2"/>
<sequence length="201" mass="21532">MDLLGLSAPLPVSFEVGVDAVDGDGHPFSDDDPHDGFRRVFVTPELAGWTLVAGAWCDPVDAERAADVLAACERLSARYGRAQAYWYSAQNDGSAVLVAEQGVAVRRFGFVPGEETAHLELGAPLPYEQRRRAELGLPPLAAGQVDPEEQADDWEWELLELAPRLAGELSLDPGAIGPDTPVRGTGVLALTEYGRRLGVAE</sequence>
<dbReference type="AlphaFoldDB" id="A0A1E7NGU6"/>
<protein>
    <submittedName>
        <fullName evidence="1">Uncharacterized protein</fullName>
    </submittedName>
</protein>
<evidence type="ECO:0000313" key="1">
    <source>
        <dbReference type="EMBL" id="OEV39845.1"/>
    </source>
</evidence>
<organism evidence="1 2">
    <name type="scientific">Kitasatospora aureofaciens</name>
    <name type="common">Streptomyces aureofaciens</name>
    <dbReference type="NCBI Taxonomy" id="1894"/>
    <lineage>
        <taxon>Bacteria</taxon>
        <taxon>Bacillati</taxon>
        <taxon>Actinomycetota</taxon>
        <taxon>Actinomycetes</taxon>
        <taxon>Kitasatosporales</taxon>
        <taxon>Streptomycetaceae</taxon>
        <taxon>Kitasatospora</taxon>
    </lineage>
</organism>
<comment type="caution">
    <text evidence="1">The sequence shown here is derived from an EMBL/GenBank/DDBJ whole genome shotgun (WGS) entry which is preliminary data.</text>
</comment>
<accession>A0A1E7NGU6</accession>
<gene>
    <name evidence="1" type="ORF">HS99_0002580</name>
</gene>
<dbReference type="EMBL" id="JPRF03000001">
    <property type="protein sequence ID" value="OEV39845.1"/>
    <property type="molecule type" value="Genomic_DNA"/>
</dbReference>
<name>A0A1E7NGU6_KITAU</name>
<keyword evidence="2" id="KW-1185">Reference proteome</keyword>